<dbReference type="STRING" id="966.BTA35_0202175"/>
<dbReference type="InterPro" id="IPR000537">
    <property type="entry name" value="UbiA_prenyltransferase"/>
</dbReference>
<feature type="transmembrane region" description="Helical" evidence="6">
    <location>
        <begin position="126"/>
        <end position="141"/>
    </location>
</feature>
<dbReference type="Pfam" id="PF01040">
    <property type="entry name" value="UbiA"/>
    <property type="match status" value="1"/>
</dbReference>
<dbReference type="RefSeq" id="WP_077242777.1">
    <property type="nucleotide sequence ID" value="NZ_FXTS01000001.1"/>
</dbReference>
<feature type="transmembrane region" description="Helical" evidence="6">
    <location>
        <begin position="48"/>
        <end position="69"/>
    </location>
</feature>
<dbReference type="PANTHER" id="PTHR13929:SF0">
    <property type="entry name" value="UBIA PRENYLTRANSFERASE DOMAIN-CONTAINING PROTEIN 1"/>
    <property type="match status" value="1"/>
</dbReference>
<evidence type="ECO:0000256" key="1">
    <source>
        <dbReference type="ARBA" id="ARBA00004141"/>
    </source>
</evidence>
<keyword evidence="3 6" id="KW-0812">Transmembrane</keyword>
<keyword evidence="8" id="KW-1185">Reference proteome</keyword>
<protein>
    <recommendedName>
        <fullName evidence="9">1,4-dihydroxy-2-naphthoate octaprenyltransferase</fullName>
    </recommendedName>
</protein>
<comment type="caution">
    <text evidence="7">The sequence shown here is derived from an EMBL/GenBank/DDBJ whole genome shotgun (WGS) entry which is preliminary data.</text>
</comment>
<evidence type="ECO:0000256" key="2">
    <source>
        <dbReference type="ARBA" id="ARBA00022679"/>
    </source>
</evidence>
<keyword evidence="2" id="KW-0808">Transferase</keyword>
<dbReference type="CDD" id="cd13962">
    <property type="entry name" value="PT_UbiA_UBIAD1"/>
    <property type="match status" value="1"/>
</dbReference>
<feature type="transmembrane region" description="Helical" evidence="6">
    <location>
        <begin position="21"/>
        <end position="42"/>
    </location>
</feature>
<dbReference type="PIRSF" id="PIRSF005355">
    <property type="entry name" value="UBIAD1"/>
    <property type="match status" value="1"/>
</dbReference>
<keyword evidence="4 6" id="KW-1133">Transmembrane helix</keyword>
<evidence type="ECO:0000256" key="5">
    <source>
        <dbReference type="ARBA" id="ARBA00023136"/>
    </source>
</evidence>
<dbReference type="GO" id="GO:0009234">
    <property type="term" value="P:menaquinone biosynthetic process"/>
    <property type="evidence" value="ECO:0007669"/>
    <property type="project" value="TreeGrafter"/>
</dbReference>
<evidence type="ECO:0000256" key="6">
    <source>
        <dbReference type="SAM" id="Phobius"/>
    </source>
</evidence>
<feature type="transmembrane region" description="Helical" evidence="6">
    <location>
        <begin position="100"/>
        <end position="120"/>
    </location>
</feature>
<feature type="transmembrane region" description="Helical" evidence="6">
    <location>
        <begin position="153"/>
        <end position="173"/>
    </location>
</feature>
<gene>
    <name evidence="7" type="ORF">BTA35_0202175</name>
</gene>
<dbReference type="GO" id="GO:0016020">
    <property type="term" value="C:membrane"/>
    <property type="evidence" value="ECO:0007669"/>
    <property type="project" value="UniProtKB-SubCell"/>
</dbReference>
<dbReference type="GO" id="GO:0042371">
    <property type="term" value="P:vitamin K biosynthetic process"/>
    <property type="evidence" value="ECO:0007669"/>
    <property type="project" value="TreeGrafter"/>
</dbReference>
<accession>A0A1T1HEV0</accession>
<sequence length="303" mass="33668">MTAQTLGSRHSNPQKYQLLKAARPFSLVVAVLSCLQGIILGWNGSHAPFLFAAAILAGGILLQFAVNLINDHSDIRELDQRFPNASESDRQDIACLIDRNFRLGLLCFLMAILIGLFLISLRGLDLLWICLVGLAGAYFYTQEPINYKNRGLGVPIVFFMMGILMISGSAYVMSGYFKIEYFLQAIPLSILTSLLLLSNELRDFESDKAVGQQTLTVRIGYQKSVVLYRLMALSAFVAALLLWLSGVMPFSAWILMSLLALKAPWRLLTVPANERVMITPLTGRFHAIFGTLLLTSYLIPPLF</sequence>
<feature type="transmembrane region" description="Helical" evidence="6">
    <location>
        <begin position="226"/>
        <end position="244"/>
    </location>
</feature>
<evidence type="ECO:0000256" key="4">
    <source>
        <dbReference type="ARBA" id="ARBA00022989"/>
    </source>
</evidence>
<dbReference type="PANTHER" id="PTHR13929">
    <property type="entry name" value="1,4-DIHYDROXY-2-NAPHTHOATE OCTAPRENYLTRANSFERASE"/>
    <property type="match status" value="1"/>
</dbReference>
<evidence type="ECO:0000313" key="8">
    <source>
        <dbReference type="Proteomes" id="UP000190064"/>
    </source>
</evidence>
<proteinExistence type="predicted"/>
<feature type="transmembrane region" description="Helical" evidence="6">
    <location>
        <begin position="179"/>
        <end position="198"/>
    </location>
</feature>
<organism evidence="7 8">
    <name type="scientific">Oceanospirillum linum</name>
    <dbReference type="NCBI Taxonomy" id="966"/>
    <lineage>
        <taxon>Bacteria</taxon>
        <taxon>Pseudomonadati</taxon>
        <taxon>Pseudomonadota</taxon>
        <taxon>Gammaproteobacteria</taxon>
        <taxon>Oceanospirillales</taxon>
        <taxon>Oceanospirillaceae</taxon>
        <taxon>Oceanospirillum</taxon>
    </lineage>
</organism>
<evidence type="ECO:0000256" key="3">
    <source>
        <dbReference type="ARBA" id="ARBA00022692"/>
    </source>
</evidence>
<keyword evidence="5 6" id="KW-0472">Membrane</keyword>
<dbReference type="Proteomes" id="UP000190064">
    <property type="component" value="Unassembled WGS sequence"/>
</dbReference>
<dbReference type="InterPro" id="IPR026046">
    <property type="entry name" value="UBIAD1"/>
</dbReference>
<evidence type="ECO:0008006" key="9">
    <source>
        <dbReference type="Google" id="ProtNLM"/>
    </source>
</evidence>
<dbReference type="AlphaFoldDB" id="A0A1T1HEV0"/>
<dbReference type="EMBL" id="MTSD02000001">
    <property type="protein sequence ID" value="OOV88346.1"/>
    <property type="molecule type" value="Genomic_DNA"/>
</dbReference>
<name>A0A1T1HEV0_OCELI</name>
<evidence type="ECO:0000313" key="7">
    <source>
        <dbReference type="EMBL" id="OOV88346.1"/>
    </source>
</evidence>
<reference evidence="7" key="1">
    <citation type="submission" date="2017-02" db="EMBL/GenBank/DDBJ databases">
        <title>Draft Genome Sequence of the Salt Water Bacterium Oceanospirillum linum ATCC 11336.</title>
        <authorList>
            <person name="Trachtenberg A.M."/>
            <person name="Carney J.G."/>
            <person name="Linnane J.D."/>
            <person name="Rheaume B.A."/>
            <person name="Pitts N.L."/>
            <person name="Mykles D.L."/>
            <person name="Maclea K.S."/>
        </authorList>
    </citation>
    <scope>NUCLEOTIDE SEQUENCE [LARGE SCALE GENOMIC DNA]</scope>
    <source>
        <strain evidence="7">ATCC 11336</strain>
    </source>
</reference>
<comment type="subcellular location">
    <subcellularLocation>
        <location evidence="1">Membrane</location>
        <topology evidence="1">Multi-pass membrane protein</topology>
    </subcellularLocation>
</comment>
<dbReference type="GO" id="GO:0004659">
    <property type="term" value="F:prenyltransferase activity"/>
    <property type="evidence" value="ECO:0007669"/>
    <property type="project" value="InterPro"/>
</dbReference>